<comment type="caution">
    <text evidence="3">The sequence shown here is derived from an EMBL/GenBank/DDBJ whole genome shotgun (WGS) entry which is preliminary data.</text>
</comment>
<name>A0ABW5V3S9_9MICO</name>
<dbReference type="SMART" id="SM00363">
    <property type="entry name" value="S4"/>
    <property type="match status" value="1"/>
</dbReference>
<gene>
    <name evidence="3" type="ORF">ACFSW7_12890</name>
</gene>
<accession>A0ABW5V3S9</accession>
<evidence type="ECO:0000313" key="4">
    <source>
        <dbReference type="Proteomes" id="UP001597492"/>
    </source>
</evidence>
<sequence length="77" mass="8402">MSSSDPIDDVQIDGDMIRLGQFLKFSGLLDTGSDAKEIIGEGHVRVNGERETRRGRQLHDGDVVELGGHEVRVRAGT</sequence>
<feature type="domain" description="RNA-binding S4" evidence="2">
    <location>
        <begin position="17"/>
        <end position="77"/>
    </location>
</feature>
<protein>
    <submittedName>
        <fullName evidence="3">RNA-binding S4 domain-containing protein</fullName>
    </submittedName>
</protein>
<dbReference type="RefSeq" id="WP_019618788.1">
    <property type="nucleotide sequence ID" value="NZ_JBHUNE010000009.1"/>
</dbReference>
<dbReference type="Pfam" id="PF13275">
    <property type="entry name" value="S4_2"/>
    <property type="match status" value="1"/>
</dbReference>
<reference evidence="4" key="1">
    <citation type="journal article" date="2019" name="Int. J. Syst. Evol. Microbiol.">
        <title>The Global Catalogue of Microorganisms (GCM) 10K type strain sequencing project: providing services to taxonomists for standard genome sequencing and annotation.</title>
        <authorList>
            <consortium name="The Broad Institute Genomics Platform"/>
            <consortium name="The Broad Institute Genome Sequencing Center for Infectious Disease"/>
            <person name="Wu L."/>
            <person name="Ma J."/>
        </authorList>
    </citation>
    <scope>NUCLEOTIDE SEQUENCE [LARGE SCALE GENOMIC DNA]</scope>
    <source>
        <strain evidence="4">TISTR 1514</strain>
    </source>
</reference>
<dbReference type="CDD" id="cd00165">
    <property type="entry name" value="S4"/>
    <property type="match status" value="1"/>
</dbReference>
<evidence type="ECO:0000256" key="1">
    <source>
        <dbReference type="PROSITE-ProRule" id="PRU00182"/>
    </source>
</evidence>
<dbReference type="PROSITE" id="PS50889">
    <property type="entry name" value="S4"/>
    <property type="match status" value="1"/>
</dbReference>
<organism evidence="3 4">
    <name type="scientific">Gulosibacter faecalis</name>
    <dbReference type="NCBI Taxonomy" id="272240"/>
    <lineage>
        <taxon>Bacteria</taxon>
        <taxon>Bacillati</taxon>
        <taxon>Actinomycetota</taxon>
        <taxon>Actinomycetes</taxon>
        <taxon>Micrococcales</taxon>
        <taxon>Microbacteriaceae</taxon>
        <taxon>Gulosibacter</taxon>
    </lineage>
</organism>
<dbReference type="InterPro" id="IPR002942">
    <property type="entry name" value="S4_RNA-bd"/>
</dbReference>
<dbReference type="EMBL" id="JBHUNE010000009">
    <property type="protein sequence ID" value="MFD2759274.1"/>
    <property type="molecule type" value="Genomic_DNA"/>
</dbReference>
<keyword evidence="1" id="KW-0694">RNA-binding</keyword>
<evidence type="ECO:0000313" key="3">
    <source>
        <dbReference type="EMBL" id="MFD2759274.1"/>
    </source>
</evidence>
<dbReference type="Gene3D" id="3.10.290.10">
    <property type="entry name" value="RNA-binding S4 domain"/>
    <property type="match status" value="1"/>
</dbReference>
<dbReference type="SUPFAM" id="SSF55174">
    <property type="entry name" value="Alpha-L RNA-binding motif"/>
    <property type="match status" value="1"/>
</dbReference>
<dbReference type="InterPro" id="IPR036986">
    <property type="entry name" value="S4_RNA-bd_sf"/>
</dbReference>
<keyword evidence="4" id="KW-1185">Reference proteome</keyword>
<dbReference type="Proteomes" id="UP001597492">
    <property type="component" value="Unassembled WGS sequence"/>
</dbReference>
<evidence type="ECO:0000259" key="2">
    <source>
        <dbReference type="SMART" id="SM00363"/>
    </source>
</evidence>
<proteinExistence type="predicted"/>